<evidence type="ECO:0000313" key="3">
    <source>
        <dbReference type="Proteomes" id="UP000654075"/>
    </source>
</evidence>
<keyword evidence="3" id="KW-1185">Reference proteome</keyword>
<dbReference type="PROSITE" id="PS50006">
    <property type="entry name" value="FHA_DOMAIN"/>
    <property type="match status" value="1"/>
</dbReference>
<sequence>VAAGPKKRLRLSAHPCGCMVHLVSNTGDIVHIPRMGDFVIGRYPKSCNLTLDSADVPNMISRRHAVVVSADDSVMVVDCESLNGTFVNGRRVARETLRQGDVLMMGNPAQIPPEFRFEVSMPAAM</sequence>
<dbReference type="SUPFAM" id="SSF49879">
    <property type="entry name" value="SMAD/FHA domain"/>
    <property type="match status" value="1"/>
</dbReference>
<dbReference type="EMBL" id="CAJNNV010017237">
    <property type="protein sequence ID" value="CAE8604999.1"/>
    <property type="molecule type" value="Genomic_DNA"/>
</dbReference>
<dbReference type="Gene3D" id="2.60.200.20">
    <property type="match status" value="1"/>
</dbReference>
<dbReference type="InterPro" id="IPR008984">
    <property type="entry name" value="SMAD_FHA_dom_sf"/>
</dbReference>
<feature type="domain" description="FHA" evidence="1">
    <location>
        <begin position="38"/>
        <end position="92"/>
    </location>
</feature>
<dbReference type="InterPro" id="IPR050923">
    <property type="entry name" value="Cell_Proc_Reg/RNA_Proc"/>
</dbReference>
<dbReference type="SMART" id="SM00240">
    <property type="entry name" value="FHA"/>
    <property type="match status" value="1"/>
</dbReference>
<accession>A0A813F3Q2</accession>
<proteinExistence type="predicted"/>
<gene>
    <name evidence="2" type="ORF">PGLA1383_LOCUS23136</name>
</gene>
<dbReference type="InterPro" id="IPR000253">
    <property type="entry name" value="FHA_dom"/>
</dbReference>
<comment type="caution">
    <text evidence="2">The sequence shown here is derived from an EMBL/GenBank/DDBJ whole genome shotgun (WGS) entry which is preliminary data.</text>
</comment>
<evidence type="ECO:0000313" key="2">
    <source>
        <dbReference type="EMBL" id="CAE8604999.1"/>
    </source>
</evidence>
<dbReference type="Proteomes" id="UP000654075">
    <property type="component" value="Unassembled WGS sequence"/>
</dbReference>
<reference evidence="2" key="1">
    <citation type="submission" date="2021-02" db="EMBL/GenBank/DDBJ databases">
        <authorList>
            <person name="Dougan E. K."/>
            <person name="Rhodes N."/>
            <person name="Thang M."/>
            <person name="Chan C."/>
        </authorList>
    </citation>
    <scope>NUCLEOTIDE SEQUENCE</scope>
</reference>
<evidence type="ECO:0000259" key="1">
    <source>
        <dbReference type="PROSITE" id="PS50006"/>
    </source>
</evidence>
<name>A0A813F3Q2_POLGL</name>
<dbReference type="AlphaFoldDB" id="A0A813F3Q2"/>
<organism evidence="2 3">
    <name type="scientific">Polarella glacialis</name>
    <name type="common">Dinoflagellate</name>
    <dbReference type="NCBI Taxonomy" id="89957"/>
    <lineage>
        <taxon>Eukaryota</taxon>
        <taxon>Sar</taxon>
        <taxon>Alveolata</taxon>
        <taxon>Dinophyceae</taxon>
        <taxon>Suessiales</taxon>
        <taxon>Suessiaceae</taxon>
        <taxon>Polarella</taxon>
    </lineage>
</organism>
<dbReference type="PANTHER" id="PTHR23308">
    <property type="entry name" value="NUCLEAR INHIBITOR OF PROTEIN PHOSPHATASE-1"/>
    <property type="match status" value="1"/>
</dbReference>
<dbReference type="Pfam" id="PF00498">
    <property type="entry name" value="FHA"/>
    <property type="match status" value="1"/>
</dbReference>
<dbReference type="CDD" id="cd00060">
    <property type="entry name" value="FHA"/>
    <property type="match status" value="1"/>
</dbReference>
<protein>
    <recommendedName>
        <fullName evidence="1">FHA domain-containing protein</fullName>
    </recommendedName>
</protein>
<feature type="non-terminal residue" evidence="2">
    <location>
        <position position="125"/>
    </location>
</feature>